<dbReference type="InterPro" id="IPR036291">
    <property type="entry name" value="NAD(P)-bd_dom_sf"/>
</dbReference>
<dbReference type="Pfam" id="PF03807">
    <property type="entry name" value="F420_oxidored"/>
    <property type="match status" value="1"/>
</dbReference>
<evidence type="ECO:0000259" key="2">
    <source>
        <dbReference type="Pfam" id="PF03807"/>
    </source>
</evidence>
<dbReference type="SUPFAM" id="SSF51735">
    <property type="entry name" value="NAD(P)-binding Rossmann-fold domains"/>
    <property type="match status" value="1"/>
</dbReference>
<accession>A0ABV1N5W3</accession>
<dbReference type="PANTHER" id="PTHR14239:SF0">
    <property type="entry name" value="F420-DEPENDENT NADP REDUCTASE"/>
    <property type="match status" value="1"/>
</dbReference>
<sequence length="226" mass="23542">MATTGMGIIGVVGGTGNLGAALARRWAKAGHRVLIGSRDAERALEAAQRLSQELDIEVGGSDNLSVAKQAELIVMAVPFASQEEALDQIATVVQGKVLVDTTVPLVPPKVMRVQLPEEGSAALRTQRRLGDGVRVVSAFHNVAAHKLTTDAEVDCDVLVFGDDKEARSTVVALANDAGLRGLHAGALGNSAAAEAMTSILIFMNRHYRVDGAGIRITGTLDLGEGS</sequence>
<comment type="caution">
    <text evidence="3">The sequence shown here is derived from an EMBL/GenBank/DDBJ whole genome shotgun (WGS) entry which is preliminary data.</text>
</comment>
<evidence type="ECO:0000256" key="1">
    <source>
        <dbReference type="ARBA" id="ARBA00023002"/>
    </source>
</evidence>
<proteinExistence type="predicted"/>
<name>A0ABV1N5W3_9GAMM</name>
<keyword evidence="4" id="KW-1185">Reference proteome</keyword>
<dbReference type="Gene3D" id="3.40.50.720">
    <property type="entry name" value="NAD(P)-binding Rossmann-like Domain"/>
    <property type="match status" value="1"/>
</dbReference>
<dbReference type="EMBL" id="JBEGCI010000008">
    <property type="protein sequence ID" value="MEQ6889127.1"/>
    <property type="molecule type" value="Genomic_DNA"/>
</dbReference>
<dbReference type="NCBIfam" id="TIGR01915">
    <property type="entry name" value="npdG"/>
    <property type="match status" value="1"/>
</dbReference>
<organism evidence="3 4">
    <name type="scientific">Halomonas pelophila</name>
    <dbReference type="NCBI Taxonomy" id="3151122"/>
    <lineage>
        <taxon>Bacteria</taxon>
        <taxon>Pseudomonadati</taxon>
        <taxon>Pseudomonadota</taxon>
        <taxon>Gammaproteobacteria</taxon>
        <taxon>Oceanospirillales</taxon>
        <taxon>Halomonadaceae</taxon>
        <taxon>Halomonas</taxon>
    </lineage>
</organism>
<gene>
    <name evidence="3" type="primary">npdG</name>
    <name evidence="3" type="ORF">ABE957_10625</name>
</gene>
<dbReference type="Proteomes" id="UP001472978">
    <property type="component" value="Unassembled WGS sequence"/>
</dbReference>
<evidence type="ECO:0000313" key="3">
    <source>
        <dbReference type="EMBL" id="MEQ6889127.1"/>
    </source>
</evidence>
<keyword evidence="1" id="KW-0560">Oxidoreductase</keyword>
<dbReference type="InterPro" id="IPR010185">
    <property type="entry name" value="NpdG"/>
</dbReference>
<reference evidence="3 4" key="1">
    <citation type="submission" date="2024-05" db="EMBL/GenBank/DDBJ databases">
        <title>Halomonas sp. CS7 16S ribosomal RNA gene Genome sequencing and assembly.</title>
        <authorList>
            <person name="Yook S."/>
        </authorList>
    </citation>
    <scope>NUCLEOTIDE SEQUENCE [LARGE SCALE GENOMIC DNA]</scope>
    <source>
        <strain evidence="3 4">CS7</strain>
    </source>
</reference>
<dbReference type="InterPro" id="IPR051267">
    <property type="entry name" value="STEAP_metalloreductase"/>
</dbReference>
<dbReference type="InterPro" id="IPR028939">
    <property type="entry name" value="P5C_Rdtase_cat_N"/>
</dbReference>
<feature type="domain" description="Pyrroline-5-carboxylate reductase catalytic N-terminal" evidence="2">
    <location>
        <begin position="9"/>
        <end position="104"/>
    </location>
</feature>
<protein>
    <submittedName>
        <fullName evidence="3">NADPH-dependent F420 reductase</fullName>
    </submittedName>
</protein>
<dbReference type="RefSeq" id="WP_349758659.1">
    <property type="nucleotide sequence ID" value="NZ_JBEGCI010000008.1"/>
</dbReference>
<dbReference type="PANTHER" id="PTHR14239">
    <property type="entry name" value="DUDULIN-RELATED"/>
    <property type="match status" value="1"/>
</dbReference>
<evidence type="ECO:0000313" key="4">
    <source>
        <dbReference type="Proteomes" id="UP001472978"/>
    </source>
</evidence>